<comment type="catalytic activity">
    <reaction evidence="3">
        <text>a beta-D-Man-(1-&gt;4)-beta-D-GlcNAc-(1-&gt;4)-alpha-D-GlcNAc-diphospho-di-trans,poly-cis-dolichol + GDP-alpha-D-mannose = an alpha-D-Man-(1-&gt;3)-beta-D-Man-(1-&gt;4)-beta-D-GlcNAc-(1-&gt;4)-alpha-D-GlcNAc-diphospho-di-trans,poly-cis-dolichol + GDP + H(+)</text>
        <dbReference type="Rhea" id="RHEA:29515"/>
        <dbReference type="Rhea" id="RHEA-COMP:19511"/>
        <dbReference type="Rhea" id="RHEA-COMP:19513"/>
        <dbReference type="ChEBI" id="CHEBI:15378"/>
        <dbReference type="ChEBI" id="CHEBI:57527"/>
        <dbReference type="ChEBI" id="CHEBI:58189"/>
        <dbReference type="ChEBI" id="CHEBI:58472"/>
        <dbReference type="ChEBI" id="CHEBI:132510"/>
        <dbReference type="EC" id="2.4.1.132"/>
    </reaction>
    <physiologicalReaction direction="left-to-right" evidence="3">
        <dbReference type="Rhea" id="RHEA:29516"/>
    </physiologicalReaction>
</comment>
<feature type="domain" description="Glycosyl transferase family 1" evidence="4">
    <location>
        <begin position="198"/>
        <end position="374"/>
    </location>
</feature>
<evidence type="ECO:0000256" key="3">
    <source>
        <dbReference type="RuleBase" id="RU367136"/>
    </source>
</evidence>
<sequence>MASSAVRRKGQQEALPGQKKSLSIAFTHKELVIGGAEKLILLTATGLQKFGHSVEIFTTYHDPKNCLPLSKDESFIELQMFLLPAPRVKVVSTPLNVGVFDRHFDVIINDQVASVNPFLRYFCKKLVFYCHFPDALLSNRNTTSSFYKFYRFVLDALEKKTMGLELSVEILYPPVDIQKLQILRQRVEKTSISDLKAIQPWMVQTNFFFSLNRFERKKNIKLAIEAFHQSIQVSSEPLNLIIAGGLDTTNKECVAYLSELKAFASSIIEKEDSSSIYFLTSINEEDYAFLLTKCVGLLYTPENEHFGMIPCEAMASGCLVIASNSGGPKETILHEETGYLCEHTADSFSEAMISLLNLQKKDVKTLEAMKKKAIQRSAAFNLGNSSFFF</sequence>
<dbReference type="Gene3D" id="3.40.50.2000">
    <property type="entry name" value="Glycogen Phosphorylase B"/>
    <property type="match status" value="1"/>
</dbReference>
<dbReference type="Pfam" id="PF00534">
    <property type="entry name" value="Glycos_transf_1"/>
    <property type="match status" value="1"/>
</dbReference>
<keyword evidence="1 3" id="KW-0328">Glycosyltransferase</keyword>
<dbReference type="InterPro" id="IPR027054">
    <property type="entry name" value="ALG2"/>
</dbReference>
<comment type="catalytic activity">
    <reaction evidence="3">
        <text>an alpha-D-Man-(1-&gt;3)-beta-D-Man-(1-&gt;4)-beta-D-GlcNAc-(1-&gt;4)-alpha-D-GlcNAc-diphospho-di-trans,poly-cis-dolichol + GDP-alpha-D-mannose = an alpha-D-Man-(1-&gt;3)-[alpha-D-Man-(1-&gt;6)]-beta-D-Man-(1-&gt;4)-beta-D-GlcNAc-(1-&gt;4)-alpha-D-GlcNAc-diphospho-di-trans,poly-cis-dolichol + GDP + H(+)</text>
        <dbReference type="Rhea" id="RHEA:29519"/>
        <dbReference type="Rhea" id="RHEA-COMP:19513"/>
        <dbReference type="Rhea" id="RHEA-COMP:19515"/>
        <dbReference type="ChEBI" id="CHEBI:15378"/>
        <dbReference type="ChEBI" id="CHEBI:57527"/>
        <dbReference type="ChEBI" id="CHEBI:58189"/>
        <dbReference type="ChEBI" id="CHEBI:132510"/>
        <dbReference type="ChEBI" id="CHEBI:132511"/>
        <dbReference type="EC" id="2.4.1.257"/>
    </reaction>
    <physiologicalReaction direction="left-to-right" evidence="3">
        <dbReference type="Rhea" id="RHEA:29520"/>
    </physiologicalReaction>
</comment>
<dbReference type="SUPFAM" id="SSF53756">
    <property type="entry name" value="UDP-Glycosyltransferase/glycogen phosphorylase"/>
    <property type="match status" value="1"/>
</dbReference>
<name>A0ABQ7J796_9APIC</name>
<accession>A0ABQ7J796</accession>
<comment type="subcellular location">
    <subcellularLocation>
        <location evidence="3">Endoplasmic reticulum membrane</location>
        <topology evidence="3">Single-pass membrane protein</topology>
    </subcellularLocation>
</comment>
<organism evidence="5 6">
    <name type="scientific">Cardiosporidium cionae</name>
    <dbReference type="NCBI Taxonomy" id="476202"/>
    <lineage>
        <taxon>Eukaryota</taxon>
        <taxon>Sar</taxon>
        <taxon>Alveolata</taxon>
        <taxon>Apicomplexa</taxon>
        <taxon>Aconoidasida</taxon>
        <taxon>Nephromycida</taxon>
        <taxon>Cardiosporidium</taxon>
    </lineage>
</organism>
<comment type="similarity">
    <text evidence="3">Belongs to the glycosyltransferase group 1 family.</text>
</comment>
<reference evidence="5 6" key="1">
    <citation type="journal article" date="2020" name="bioRxiv">
        <title>Metabolic contributions of an alphaproteobacterial endosymbiont in the apicomplexan Cardiosporidium cionae.</title>
        <authorList>
            <person name="Hunter E.S."/>
            <person name="Paight C.J."/>
            <person name="Lane C.E."/>
        </authorList>
    </citation>
    <scope>NUCLEOTIDE SEQUENCE [LARGE SCALE GENOMIC DNA]</scope>
    <source>
        <strain evidence="5">ESH_2018</strain>
    </source>
</reference>
<evidence type="ECO:0000313" key="5">
    <source>
        <dbReference type="EMBL" id="KAF8819872.1"/>
    </source>
</evidence>
<dbReference type="EC" id="2.4.1.257" evidence="3"/>
<dbReference type="Proteomes" id="UP000823046">
    <property type="component" value="Unassembled WGS sequence"/>
</dbReference>
<evidence type="ECO:0000256" key="2">
    <source>
        <dbReference type="ARBA" id="ARBA00022679"/>
    </source>
</evidence>
<gene>
    <name evidence="5" type="ORF">IE077_003868</name>
</gene>
<evidence type="ECO:0000256" key="1">
    <source>
        <dbReference type="ARBA" id="ARBA00022676"/>
    </source>
</evidence>
<dbReference type="EMBL" id="JADAQX010000570">
    <property type="protein sequence ID" value="KAF8819872.1"/>
    <property type="molecule type" value="Genomic_DNA"/>
</dbReference>
<evidence type="ECO:0000259" key="4">
    <source>
        <dbReference type="Pfam" id="PF00534"/>
    </source>
</evidence>
<proteinExistence type="inferred from homology"/>
<dbReference type="InterPro" id="IPR001296">
    <property type="entry name" value="Glyco_trans_1"/>
</dbReference>
<dbReference type="PANTHER" id="PTHR45918:SF1">
    <property type="entry name" value="ALPHA-1,3_1,6-MANNOSYLTRANSFERASE ALG2"/>
    <property type="match status" value="1"/>
</dbReference>
<protein>
    <recommendedName>
        <fullName evidence="3">Alpha-1,3/1,6-mannosyltransferase ALG2</fullName>
        <ecNumber evidence="3">2.4.1.132</ecNumber>
        <ecNumber evidence="3">2.4.1.257</ecNumber>
    </recommendedName>
    <alternativeName>
        <fullName evidence="3">GDP-Man:Man(1)GlcNAc(2)-PP-Dol alpha-1,3-mannosyltransferase</fullName>
    </alternativeName>
</protein>
<dbReference type="EC" id="2.4.1.132" evidence="3"/>
<dbReference type="PANTHER" id="PTHR45918">
    <property type="entry name" value="ALPHA-1,3/1,6-MANNOSYLTRANSFERASE ALG2"/>
    <property type="match status" value="1"/>
</dbReference>
<comment type="pathway">
    <text evidence="3">Protein modification; protein glycosylation.</text>
</comment>
<evidence type="ECO:0000313" key="6">
    <source>
        <dbReference type="Proteomes" id="UP000823046"/>
    </source>
</evidence>
<keyword evidence="2 3" id="KW-0808">Transferase</keyword>
<comment type="caution">
    <text evidence="5">The sequence shown here is derived from an EMBL/GenBank/DDBJ whole genome shotgun (WGS) entry which is preliminary data.</text>
</comment>
<comment type="function">
    <text evidence="3">Mannosylates Man(2)GlcNAc(2)-dolichol diphosphate and Man(1)GlcNAc(2)-dolichol diphosphate to form Man(3)GlcNAc(2)-dolichol diphosphate.</text>
</comment>
<keyword evidence="6" id="KW-1185">Reference proteome</keyword>